<dbReference type="Pfam" id="PF01425">
    <property type="entry name" value="Amidase"/>
    <property type="match status" value="1"/>
</dbReference>
<gene>
    <name evidence="3" type="ORF">AVDCRST_MAG56-4813</name>
</gene>
<feature type="domain" description="Amidase" evidence="2">
    <location>
        <begin position="140"/>
        <end position="493"/>
    </location>
</feature>
<dbReference type="AlphaFoldDB" id="A0A6J4K1M0"/>
<dbReference type="InterPro" id="IPR023631">
    <property type="entry name" value="Amidase_dom"/>
</dbReference>
<sequence length="556" mass="60235">MKQNLRPLALAALLCALSFGTGAFLNGPAETPITKEAIRGAETLFGLAFTDTERDSLLKGMQEQREDYESIRKVNLPNDVAPALLFNPVPPGMTFDRTRKPFKVSSPGKVELPANRDDLAFYSVLQLSRLIHDRKITSVELTRFCLDRLKKYGPKLECVVSLTEELALAQAQKADADLKAGKDRGLLHGIPYGAKDLFAKAGYKTTWGSVPYKEQVINEDATVIARLEAAGAVLVAKLTMGELAMGDVWFGGTTRNPWDIGQGSSGSSAGSASAVAAGLVPFALGTETLGSIVSPATVCGVTGLRPTFGRVSRAGAMALSWSMDKIGPMCRTVEDCAVVFNAIYGPDGKDLTVADLPFNYDPSVKLGSLRVGYLKRDFERDYPNKSFDSTALARLRGMGVELVPLELPQLPIRDLTFIISVEAAAAFDELTRSDRDDLMVRQGRGAWPNIFREGQLVSAVQYLQANRVRSLLIREMAGRLKDIDVYVTPSRGSANLALTNLTGHPCVTIPNGFSAVGTPLSITFVGQLYGEARMLAAAKAYQDATDFHRKHPNLVW</sequence>
<dbReference type="PANTHER" id="PTHR11895">
    <property type="entry name" value="TRANSAMIDASE"/>
    <property type="match status" value="1"/>
</dbReference>
<keyword evidence="3" id="KW-0808">Transferase</keyword>
<dbReference type="Gene3D" id="3.90.1300.10">
    <property type="entry name" value="Amidase signature (AS) domain"/>
    <property type="match status" value="1"/>
</dbReference>
<accession>A0A6J4K1M0</accession>
<dbReference type="GO" id="GO:0016740">
    <property type="term" value="F:transferase activity"/>
    <property type="evidence" value="ECO:0007669"/>
    <property type="project" value="UniProtKB-KW"/>
</dbReference>
<dbReference type="InterPro" id="IPR000120">
    <property type="entry name" value="Amidase"/>
</dbReference>
<protein>
    <submittedName>
        <fullName evidence="3">Glutamyl-tRNA(Gln) amidotransferase subunit A-like protein</fullName>
    </submittedName>
</protein>
<dbReference type="SUPFAM" id="SSF75304">
    <property type="entry name" value="Amidase signature (AS) enzymes"/>
    <property type="match status" value="1"/>
</dbReference>
<dbReference type="InterPro" id="IPR036928">
    <property type="entry name" value="AS_sf"/>
</dbReference>
<keyword evidence="1" id="KW-0732">Signal</keyword>
<evidence type="ECO:0000259" key="2">
    <source>
        <dbReference type="Pfam" id="PF01425"/>
    </source>
</evidence>
<name>A0A6J4K1M0_9SPHI</name>
<dbReference type="PANTHER" id="PTHR11895:SF73">
    <property type="entry name" value="AMIDASE FAMILY PROTEIN"/>
    <property type="match status" value="1"/>
</dbReference>
<reference evidence="3" key="1">
    <citation type="submission" date="2020-02" db="EMBL/GenBank/DDBJ databases">
        <authorList>
            <person name="Meier V. D."/>
        </authorList>
    </citation>
    <scope>NUCLEOTIDE SEQUENCE</scope>
    <source>
        <strain evidence="3">AVDCRST_MAG56</strain>
    </source>
</reference>
<dbReference type="GO" id="GO:0050567">
    <property type="term" value="F:glutaminyl-tRNA synthase (glutamine-hydrolyzing) activity"/>
    <property type="evidence" value="ECO:0007669"/>
    <property type="project" value="TreeGrafter"/>
</dbReference>
<dbReference type="EMBL" id="CADCTQ010000401">
    <property type="protein sequence ID" value="CAA9293429.1"/>
    <property type="molecule type" value="Genomic_DNA"/>
</dbReference>
<feature type="chain" id="PRO_5026764330" evidence="1">
    <location>
        <begin position="24"/>
        <end position="556"/>
    </location>
</feature>
<evidence type="ECO:0000256" key="1">
    <source>
        <dbReference type="SAM" id="SignalP"/>
    </source>
</evidence>
<organism evidence="3">
    <name type="scientific">uncultured Cytophagales bacterium</name>
    <dbReference type="NCBI Taxonomy" id="158755"/>
    <lineage>
        <taxon>Bacteria</taxon>
        <taxon>Pseudomonadati</taxon>
        <taxon>Bacteroidota</taxon>
        <taxon>Sphingobacteriia</taxon>
        <taxon>Sphingobacteriales</taxon>
        <taxon>environmental samples</taxon>
    </lineage>
</organism>
<feature type="signal peptide" evidence="1">
    <location>
        <begin position="1"/>
        <end position="23"/>
    </location>
</feature>
<evidence type="ECO:0000313" key="3">
    <source>
        <dbReference type="EMBL" id="CAA9293429.1"/>
    </source>
</evidence>
<proteinExistence type="predicted"/>